<accession>A0A0L0SFH0</accession>
<sequence length="747" mass="84974">MSLRKRKINFDEVFRRFMGVVQQMYNPIAVHAPEPVKGMDLYHDVYLMCNNQPRPMNEELFLRLADFLEAQTTNVAARIYASDHLLQSYAAEWDIFQFATETLNTVCDMLNRTMEANLRGAPMTSAMRAFQGQHPNVGNSRYRRQSMESLAYSLWKERVFRHLRRELIGSTMEVVRIDREGIQGPHDAAKALALSLVTLQPKKRDETTTMGPTGSLYLSEYEAVFLAETKKYYEQESRRVMRDLSISEFMKTAEDRLKQEYHRALRFLHPSSVDKVTAECHAQYIDAHKHRIHDAFLGMLQNRLSQDCKLAYELMALIPGGIHMLTDVYEKYVTEEGRRLVSKDPKTLANNLGQLHANRMADITQMFRFDPSFVAALDKAFRSIINDTATHAPDLLAKYCDQLLRKPSKMSEAETEDQLTMATVLFHYIDDKDVFQKHYARYLAKRLIYRQSASDDLEYLMLTKLKVACGVEYTAKLQRMFTDVQVSQETGTEFHAQVEKPNAAEFNALVLTAGAWPFTQASAASQAIAQLPAELANGVAAFTEFYNTKHSGRKLFWLWNLCRADVKLTGYDKRYELNLNAHQLTVLLLFNDADTIASSTIAGVLGGTSTDADKIIQSLIDTQLLTPTPGGTVTVNKKFSSKRIKLKLTASSAESSGTGGGAATPTAHETDRSLDEDRKLYLQAIIVRIMKSRREMSHTELVPLVVDQAKARFVPSVVLVKKCIEQLIDKQYLDRAEHDHDRYLYMA</sequence>
<name>A0A0L0SFH0_ALLM3</name>
<dbReference type="EMBL" id="GG745337">
    <property type="protein sequence ID" value="KNE61246.1"/>
    <property type="molecule type" value="Genomic_DNA"/>
</dbReference>
<dbReference type="SUPFAM" id="SSF74788">
    <property type="entry name" value="Cullin repeat-like"/>
    <property type="match status" value="1"/>
</dbReference>
<evidence type="ECO:0000313" key="12">
    <source>
        <dbReference type="Proteomes" id="UP000054350"/>
    </source>
</evidence>
<dbReference type="InterPro" id="IPR036317">
    <property type="entry name" value="Cullin_homology_sf"/>
</dbReference>
<evidence type="ECO:0000256" key="1">
    <source>
        <dbReference type="ARBA" id="ARBA00004906"/>
    </source>
</evidence>
<dbReference type="InterPro" id="IPR019559">
    <property type="entry name" value="Cullin_neddylation_domain"/>
</dbReference>
<evidence type="ECO:0000256" key="3">
    <source>
        <dbReference type="ARBA" id="ARBA00022499"/>
    </source>
</evidence>
<dbReference type="InterPro" id="IPR036388">
    <property type="entry name" value="WH-like_DNA-bd_sf"/>
</dbReference>
<dbReference type="Pfam" id="PF10557">
    <property type="entry name" value="Cullin_Nedd8"/>
    <property type="match status" value="1"/>
</dbReference>
<evidence type="ECO:0000256" key="8">
    <source>
        <dbReference type="RuleBase" id="RU003829"/>
    </source>
</evidence>
<dbReference type="SMART" id="SM00182">
    <property type="entry name" value="CULLIN"/>
    <property type="match status" value="1"/>
</dbReference>
<proteinExistence type="inferred from homology"/>
<keyword evidence="3" id="KW-1017">Isopeptide bond</keyword>
<evidence type="ECO:0000256" key="4">
    <source>
        <dbReference type="ARBA" id="ARBA00022786"/>
    </source>
</evidence>
<dbReference type="Gene3D" id="3.30.230.130">
    <property type="entry name" value="Cullin, Chain C, Domain 2"/>
    <property type="match status" value="1"/>
</dbReference>
<keyword evidence="4" id="KW-0833">Ubl conjugation pathway</keyword>
<comment type="similarity">
    <text evidence="2 7 8">Belongs to the cullin family.</text>
</comment>
<evidence type="ECO:0000256" key="6">
    <source>
        <dbReference type="ARBA" id="ARBA00040451"/>
    </source>
</evidence>
<dbReference type="Pfam" id="PF00888">
    <property type="entry name" value="Cullin"/>
    <property type="match status" value="1"/>
</dbReference>
<dbReference type="STRING" id="578462.A0A0L0SFH0"/>
<dbReference type="InterPro" id="IPR059120">
    <property type="entry name" value="Cullin-like_AB"/>
</dbReference>
<evidence type="ECO:0000256" key="2">
    <source>
        <dbReference type="ARBA" id="ARBA00006019"/>
    </source>
</evidence>
<keyword evidence="12" id="KW-1185">Reference proteome</keyword>
<dbReference type="InterPro" id="IPR045093">
    <property type="entry name" value="Cullin"/>
</dbReference>
<dbReference type="PROSITE" id="PS01256">
    <property type="entry name" value="CULLIN_1"/>
    <property type="match status" value="1"/>
</dbReference>
<dbReference type="InterPro" id="IPR016158">
    <property type="entry name" value="Cullin_homology"/>
</dbReference>
<dbReference type="FunFam" id="1.10.10.10:FF:000014">
    <property type="entry name" value="Cullin 1"/>
    <property type="match status" value="1"/>
</dbReference>
<evidence type="ECO:0000256" key="9">
    <source>
        <dbReference type="SAM" id="MobiDB-lite"/>
    </source>
</evidence>
<dbReference type="InterPro" id="IPR016159">
    <property type="entry name" value="Cullin_repeat-like_dom_sf"/>
</dbReference>
<dbReference type="PANTHER" id="PTHR11932">
    <property type="entry name" value="CULLIN"/>
    <property type="match status" value="1"/>
</dbReference>
<dbReference type="FunFam" id="1.20.1310.10:FF:000002">
    <property type="entry name" value="cullin-3 isoform X1"/>
    <property type="match status" value="1"/>
</dbReference>
<evidence type="ECO:0000256" key="7">
    <source>
        <dbReference type="PROSITE-ProRule" id="PRU00330"/>
    </source>
</evidence>
<dbReference type="eggNOG" id="KOG2284">
    <property type="taxonomic scope" value="Eukaryota"/>
</dbReference>
<feature type="domain" description="Cullin family profile" evidence="10">
    <location>
        <begin position="391"/>
        <end position="620"/>
    </location>
</feature>
<dbReference type="InterPro" id="IPR001373">
    <property type="entry name" value="Cullin_N"/>
</dbReference>
<dbReference type="VEuPathDB" id="FungiDB:AMAG_06993"/>
<dbReference type="FunFam" id="1.20.1310.10:FF:000014">
    <property type="entry name" value="Cullin 5"/>
    <property type="match status" value="1"/>
</dbReference>
<dbReference type="InterPro" id="IPR016157">
    <property type="entry name" value="Cullin_CS"/>
</dbReference>
<evidence type="ECO:0000259" key="10">
    <source>
        <dbReference type="PROSITE" id="PS50069"/>
    </source>
</evidence>
<gene>
    <name evidence="11" type="ORF">AMAG_06993</name>
</gene>
<dbReference type="SMART" id="SM00884">
    <property type="entry name" value="Cullin_Nedd8"/>
    <property type="match status" value="1"/>
</dbReference>
<dbReference type="PROSITE" id="PS50069">
    <property type="entry name" value="CULLIN_2"/>
    <property type="match status" value="1"/>
</dbReference>
<dbReference type="InterPro" id="IPR036390">
    <property type="entry name" value="WH_DNA-bd_sf"/>
</dbReference>
<dbReference type="AlphaFoldDB" id="A0A0L0SFH0"/>
<dbReference type="Proteomes" id="UP000054350">
    <property type="component" value="Unassembled WGS sequence"/>
</dbReference>
<comment type="pathway">
    <text evidence="1">Protein modification; protein ubiquitination.</text>
</comment>
<reference evidence="11 12" key="1">
    <citation type="submission" date="2009-11" db="EMBL/GenBank/DDBJ databases">
        <title>Annotation of Allomyces macrogynus ATCC 38327.</title>
        <authorList>
            <consortium name="The Broad Institute Genome Sequencing Platform"/>
            <person name="Russ C."/>
            <person name="Cuomo C."/>
            <person name="Burger G."/>
            <person name="Gray M.W."/>
            <person name="Holland P.W.H."/>
            <person name="King N."/>
            <person name="Lang F.B.F."/>
            <person name="Roger A.J."/>
            <person name="Ruiz-Trillo I."/>
            <person name="Young S.K."/>
            <person name="Zeng Q."/>
            <person name="Gargeya S."/>
            <person name="Fitzgerald M."/>
            <person name="Haas B."/>
            <person name="Abouelleil A."/>
            <person name="Alvarado L."/>
            <person name="Arachchi H.M."/>
            <person name="Berlin A."/>
            <person name="Chapman S.B."/>
            <person name="Gearin G."/>
            <person name="Goldberg J."/>
            <person name="Griggs A."/>
            <person name="Gujja S."/>
            <person name="Hansen M."/>
            <person name="Heiman D."/>
            <person name="Howarth C."/>
            <person name="Larimer J."/>
            <person name="Lui A."/>
            <person name="MacDonald P.J.P."/>
            <person name="McCowen C."/>
            <person name="Montmayeur A."/>
            <person name="Murphy C."/>
            <person name="Neiman D."/>
            <person name="Pearson M."/>
            <person name="Priest M."/>
            <person name="Roberts A."/>
            <person name="Saif S."/>
            <person name="Shea T."/>
            <person name="Sisk P."/>
            <person name="Stolte C."/>
            <person name="Sykes S."/>
            <person name="Wortman J."/>
            <person name="Nusbaum C."/>
            <person name="Birren B."/>
        </authorList>
    </citation>
    <scope>NUCLEOTIDE SEQUENCE [LARGE SCALE GENOMIC DNA]</scope>
    <source>
        <strain evidence="11 12">ATCC 38327</strain>
    </source>
</reference>
<protein>
    <recommendedName>
        <fullName evidence="6">Cullin-5</fullName>
    </recommendedName>
</protein>
<reference evidence="12" key="2">
    <citation type="submission" date="2009-11" db="EMBL/GenBank/DDBJ databases">
        <title>The Genome Sequence of Allomyces macrogynus strain ATCC 38327.</title>
        <authorList>
            <consortium name="The Broad Institute Genome Sequencing Platform"/>
            <person name="Russ C."/>
            <person name="Cuomo C."/>
            <person name="Shea T."/>
            <person name="Young S.K."/>
            <person name="Zeng Q."/>
            <person name="Koehrsen M."/>
            <person name="Haas B."/>
            <person name="Borodovsky M."/>
            <person name="Guigo R."/>
            <person name="Alvarado L."/>
            <person name="Berlin A."/>
            <person name="Borenstein D."/>
            <person name="Chen Z."/>
            <person name="Engels R."/>
            <person name="Freedman E."/>
            <person name="Gellesch M."/>
            <person name="Goldberg J."/>
            <person name="Griggs A."/>
            <person name="Gujja S."/>
            <person name="Heiman D."/>
            <person name="Hepburn T."/>
            <person name="Howarth C."/>
            <person name="Jen D."/>
            <person name="Larson L."/>
            <person name="Lewis B."/>
            <person name="Mehta T."/>
            <person name="Park D."/>
            <person name="Pearson M."/>
            <person name="Roberts A."/>
            <person name="Saif S."/>
            <person name="Shenoy N."/>
            <person name="Sisk P."/>
            <person name="Stolte C."/>
            <person name="Sykes S."/>
            <person name="Walk T."/>
            <person name="White J."/>
            <person name="Yandava C."/>
            <person name="Burger G."/>
            <person name="Gray M.W."/>
            <person name="Holland P.W.H."/>
            <person name="King N."/>
            <person name="Lang F.B.F."/>
            <person name="Roger A.J."/>
            <person name="Ruiz-Trillo I."/>
            <person name="Lander E."/>
            <person name="Nusbaum C."/>
        </authorList>
    </citation>
    <scope>NUCLEOTIDE SEQUENCE [LARGE SCALE GENOMIC DNA]</scope>
    <source>
        <strain evidence="12">ATCC 38327</strain>
    </source>
</reference>
<evidence type="ECO:0000256" key="5">
    <source>
        <dbReference type="ARBA" id="ARBA00022843"/>
    </source>
</evidence>
<evidence type="ECO:0000313" key="11">
    <source>
        <dbReference type="EMBL" id="KNE61246.1"/>
    </source>
</evidence>
<keyword evidence="5" id="KW-0832">Ubl conjugation</keyword>
<dbReference type="Gene3D" id="1.10.10.10">
    <property type="entry name" value="Winged helix-like DNA-binding domain superfamily/Winged helix DNA-binding domain"/>
    <property type="match status" value="1"/>
</dbReference>
<dbReference type="SUPFAM" id="SSF75632">
    <property type="entry name" value="Cullin homology domain"/>
    <property type="match status" value="1"/>
</dbReference>
<organism evidence="11 12">
    <name type="scientific">Allomyces macrogynus (strain ATCC 38327)</name>
    <name type="common">Allomyces javanicus var. macrogynus</name>
    <dbReference type="NCBI Taxonomy" id="578462"/>
    <lineage>
        <taxon>Eukaryota</taxon>
        <taxon>Fungi</taxon>
        <taxon>Fungi incertae sedis</taxon>
        <taxon>Blastocladiomycota</taxon>
        <taxon>Blastocladiomycetes</taxon>
        <taxon>Blastocladiales</taxon>
        <taxon>Blastocladiaceae</taxon>
        <taxon>Allomyces</taxon>
    </lineage>
</organism>
<dbReference type="Pfam" id="PF26557">
    <property type="entry name" value="Cullin_AB"/>
    <property type="match status" value="1"/>
</dbReference>
<dbReference type="GO" id="GO:0031461">
    <property type="term" value="C:cullin-RING ubiquitin ligase complex"/>
    <property type="evidence" value="ECO:0007669"/>
    <property type="project" value="InterPro"/>
</dbReference>
<dbReference type="GO" id="GO:0006511">
    <property type="term" value="P:ubiquitin-dependent protein catabolic process"/>
    <property type="evidence" value="ECO:0007669"/>
    <property type="project" value="InterPro"/>
</dbReference>
<dbReference type="SUPFAM" id="SSF46785">
    <property type="entry name" value="Winged helix' DNA-binding domain"/>
    <property type="match status" value="1"/>
</dbReference>
<dbReference type="Gene3D" id="1.20.1310.10">
    <property type="entry name" value="Cullin Repeats"/>
    <property type="match status" value="4"/>
</dbReference>
<feature type="region of interest" description="Disordered" evidence="9">
    <location>
        <begin position="650"/>
        <end position="672"/>
    </location>
</feature>
<dbReference type="GO" id="GO:0031625">
    <property type="term" value="F:ubiquitin protein ligase binding"/>
    <property type="evidence" value="ECO:0007669"/>
    <property type="project" value="InterPro"/>
</dbReference>
<dbReference type="OrthoDB" id="27073at2759"/>
<dbReference type="OMA" id="MASIWIN"/>